<evidence type="ECO:0000313" key="1">
    <source>
        <dbReference type="EMBL" id="SFE27940.1"/>
    </source>
</evidence>
<dbReference type="EMBL" id="FONA01000009">
    <property type="protein sequence ID" value="SFE27940.1"/>
    <property type="molecule type" value="Genomic_DNA"/>
</dbReference>
<proteinExistence type="predicted"/>
<dbReference type="STRING" id="385682.SAMN05444380_10932"/>
<sequence length="42" mass="4859">MKSLSRSNKKISLWVENDNTGAIYLPNIIYLAISQESRKTKF</sequence>
<reference evidence="1 2" key="1">
    <citation type="submission" date="2016-10" db="EMBL/GenBank/DDBJ databases">
        <authorList>
            <person name="de Groot N.N."/>
        </authorList>
    </citation>
    <scope>NUCLEOTIDE SEQUENCE [LARGE SCALE GENOMIC DNA]</scope>
    <source>
        <strain evidence="1 2">DSM 19012</strain>
    </source>
</reference>
<name>A0A1I1ZC83_9BACT</name>
<dbReference type="Proteomes" id="UP000181976">
    <property type="component" value="Unassembled WGS sequence"/>
</dbReference>
<keyword evidence="2" id="KW-1185">Reference proteome</keyword>
<dbReference type="InParanoid" id="A0A1I1ZC83"/>
<accession>A0A1I1ZC83</accession>
<evidence type="ECO:0000313" key="2">
    <source>
        <dbReference type="Proteomes" id="UP000181976"/>
    </source>
</evidence>
<organism evidence="1 2">
    <name type="scientific">Thermophagus xiamenensis</name>
    <dbReference type="NCBI Taxonomy" id="385682"/>
    <lineage>
        <taxon>Bacteria</taxon>
        <taxon>Pseudomonadati</taxon>
        <taxon>Bacteroidota</taxon>
        <taxon>Bacteroidia</taxon>
        <taxon>Marinilabiliales</taxon>
        <taxon>Marinilabiliaceae</taxon>
        <taxon>Thermophagus</taxon>
    </lineage>
</organism>
<gene>
    <name evidence="1" type="ORF">SAMN05444380_10932</name>
</gene>
<dbReference type="AlphaFoldDB" id="A0A1I1ZC83"/>
<protein>
    <submittedName>
        <fullName evidence="1">Uncharacterized protein</fullName>
    </submittedName>
</protein>